<dbReference type="EC" id="3.1.11.6" evidence="5"/>
<organism evidence="8 9">
    <name type="scientific">Neolewinella lacunae</name>
    <dbReference type="NCBI Taxonomy" id="1517758"/>
    <lineage>
        <taxon>Bacteria</taxon>
        <taxon>Pseudomonadati</taxon>
        <taxon>Bacteroidota</taxon>
        <taxon>Saprospiria</taxon>
        <taxon>Saprospirales</taxon>
        <taxon>Lewinellaceae</taxon>
        <taxon>Neolewinella</taxon>
    </lineage>
</organism>
<feature type="domain" description="Exonuclease VII large subunit C-terminal" evidence="6">
    <location>
        <begin position="138"/>
        <end position="316"/>
    </location>
</feature>
<keyword evidence="9" id="KW-1185">Reference proteome</keyword>
<evidence type="ECO:0000259" key="6">
    <source>
        <dbReference type="Pfam" id="PF02601"/>
    </source>
</evidence>
<evidence type="ECO:0000256" key="3">
    <source>
        <dbReference type="ARBA" id="ARBA00022801"/>
    </source>
</evidence>
<dbReference type="InterPro" id="IPR003753">
    <property type="entry name" value="Exonuc_VII_L"/>
</dbReference>
<evidence type="ECO:0000256" key="4">
    <source>
        <dbReference type="ARBA" id="ARBA00022839"/>
    </source>
</evidence>
<proteinExistence type="inferred from homology"/>
<dbReference type="InterPro" id="IPR020579">
    <property type="entry name" value="Exonuc_VII_lsu_C"/>
</dbReference>
<dbReference type="PANTHER" id="PTHR30008:SF0">
    <property type="entry name" value="EXODEOXYRIBONUCLEASE 7 LARGE SUBUNIT"/>
    <property type="match status" value="1"/>
</dbReference>
<dbReference type="GO" id="GO:0008855">
    <property type="term" value="F:exodeoxyribonuclease VII activity"/>
    <property type="evidence" value="ECO:0007669"/>
    <property type="project" value="UniProtKB-UniRule"/>
</dbReference>
<keyword evidence="4 5" id="KW-0269">Exonuclease</keyword>
<name>A0A923TF16_9BACT</name>
<dbReference type="Proteomes" id="UP000650081">
    <property type="component" value="Unassembled WGS sequence"/>
</dbReference>
<dbReference type="NCBIfam" id="TIGR00237">
    <property type="entry name" value="xseA"/>
    <property type="match status" value="1"/>
</dbReference>
<dbReference type="EMBL" id="JACSIT010000153">
    <property type="protein sequence ID" value="MBC6996522.1"/>
    <property type="molecule type" value="Genomic_DNA"/>
</dbReference>
<comment type="caution">
    <text evidence="8">The sequence shown here is derived from an EMBL/GenBank/DDBJ whole genome shotgun (WGS) entry which is preliminary data.</text>
</comment>
<evidence type="ECO:0000256" key="5">
    <source>
        <dbReference type="RuleBase" id="RU004355"/>
    </source>
</evidence>
<dbReference type="RefSeq" id="WP_187468531.1">
    <property type="nucleotide sequence ID" value="NZ_JACSIT010000153.1"/>
</dbReference>
<dbReference type="GO" id="GO:0006308">
    <property type="term" value="P:DNA catabolic process"/>
    <property type="evidence" value="ECO:0007669"/>
    <property type="project" value="UniProtKB-UniRule"/>
</dbReference>
<sequence>MATVTYQLHELTDFIRRVFALNLPQAVWVAAELAQVNSSRGHCYFTLVQKAPEEATIQAQLDGVVWQGQWREIQRIHGPKIVRDLFQEGMSVRLKVTTSFHPRYGLKLVVEDIDPAYTVGLLEMRRQETLAKLSAAGLLDRNAQLPLPLAPQRLAVISSDAAAGLADFRQQLNANPYGYCFRTQLFTAAMQGSQASPEILSRLRQIAGWAGAFDAVVIVRGGGGKTDLAAFDAEDLAVAVAEFPLPVLVGIGHETDDTVLDRVAHRSLKTPTATAVFLVDCLARAEYRVLQLARDIHGSGERIRQRQEGMLQRTQELTFQAAHHALAQAQQLLNQVGREIPRLADRATTAEQERLGHLTRLLKALHPATTLARGYGLVSQDGHLITDPAQIKEGAVDLRLEKGRVRLRTDGPAG</sequence>
<dbReference type="GO" id="GO:0005737">
    <property type="term" value="C:cytoplasm"/>
    <property type="evidence" value="ECO:0007669"/>
    <property type="project" value="UniProtKB-SubCell"/>
</dbReference>
<evidence type="ECO:0000256" key="2">
    <source>
        <dbReference type="ARBA" id="ARBA00022722"/>
    </source>
</evidence>
<keyword evidence="2 5" id="KW-0540">Nuclease</keyword>
<gene>
    <name evidence="8" type="primary">xseA</name>
    <name evidence="8" type="ORF">H9S92_20285</name>
</gene>
<comment type="similarity">
    <text evidence="5">Belongs to the XseA family.</text>
</comment>
<evidence type="ECO:0000313" key="9">
    <source>
        <dbReference type="Proteomes" id="UP000650081"/>
    </source>
</evidence>
<evidence type="ECO:0000313" key="8">
    <source>
        <dbReference type="EMBL" id="MBC6996522.1"/>
    </source>
</evidence>
<dbReference type="PANTHER" id="PTHR30008">
    <property type="entry name" value="EXODEOXYRIBONUCLEASE 7 LARGE SUBUNIT"/>
    <property type="match status" value="1"/>
</dbReference>
<reference evidence="8" key="1">
    <citation type="submission" date="2020-08" db="EMBL/GenBank/DDBJ databases">
        <title>Lewinella bacteria from marine environments.</title>
        <authorList>
            <person name="Zhong Y."/>
        </authorList>
    </citation>
    <scope>NUCLEOTIDE SEQUENCE</scope>
    <source>
        <strain evidence="8">KCTC 42187</strain>
    </source>
</reference>
<dbReference type="GO" id="GO:0009318">
    <property type="term" value="C:exodeoxyribonuclease VII complex"/>
    <property type="evidence" value="ECO:0007669"/>
    <property type="project" value="UniProtKB-UniRule"/>
</dbReference>
<keyword evidence="1" id="KW-0963">Cytoplasm</keyword>
<comment type="subcellular location">
    <subcellularLocation>
        <location evidence="5">Cytoplasm</location>
    </subcellularLocation>
</comment>
<dbReference type="Pfam" id="PF02601">
    <property type="entry name" value="Exonuc_VII_L"/>
    <property type="match status" value="1"/>
</dbReference>
<dbReference type="InterPro" id="IPR025824">
    <property type="entry name" value="OB-fold_nuc-bd_dom"/>
</dbReference>
<evidence type="ECO:0000259" key="7">
    <source>
        <dbReference type="Pfam" id="PF13742"/>
    </source>
</evidence>
<dbReference type="Pfam" id="PF13742">
    <property type="entry name" value="tRNA_anti_2"/>
    <property type="match status" value="1"/>
</dbReference>
<keyword evidence="3 5" id="KW-0378">Hydrolase</keyword>
<feature type="domain" description="OB-fold nucleic acid binding" evidence="7">
    <location>
        <begin position="7"/>
        <end position="114"/>
    </location>
</feature>
<accession>A0A923TF16</accession>
<dbReference type="AlphaFoldDB" id="A0A923TF16"/>
<dbReference type="GO" id="GO:0003676">
    <property type="term" value="F:nucleic acid binding"/>
    <property type="evidence" value="ECO:0007669"/>
    <property type="project" value="InterPro"/>
</dbReference>
<protein>
    <recommendedName>
        <fullName evidence="5">Exodeoxyribonuclease 7 large subunit</fullName>
        <ecNumber evidence="5">3.1.11.6</ecNumber>
    </recommendedName>
</protein>
<evidence type="ECO:0000256" key="1">
    <source>
        <dbReference type="ARBA" id="ARBA00022490"/>
    </source>
</evidence>
<dbReference type="CDD" id="cd04489">
    <property type="entry name" value="ExoVII_LU_OBF"/>
    <property type="match status" value="1"/>
</dbReference>
<comment type="catalytic activity">
    <reaction evidence="5">
        <text>Exonucleolytic cleavage in either 5'- to 3'- or 3'- to 5'-direction to yield nucleoside 5'-phosphates.</text>
        <dbReference type="EC" id="3.1.11.6"/>
    </reaction>
</comment>